<evidence type="ECO:0000313" key="17">
    <source>
        <dbReference type="EMBL" id="QGQ95736.1"/>
    </source>
</evidence>
<dbReference type="PROSITE" id="PS50880">
    <property type="entry name" value="TOPRIM"/>
    <property type="match status" value="1"/>
</dbReference>
<dbReference type="PANTHER" id="PTHR30313:SF2">
    <property type="entry name" value="DNA PRIMASE"/>
    <property type="match status" value="1"/>
</dbReference>
<name>A0A6B8RK01_9BACL</name>
<keyword evidence="18" id="KW-1185">Reference proteome</keyword>
<dbReference type="InterPro" id="IPR006171">
    <property type="entry name" value="TOPRIM_dom"/>
</dbReference>
<evidence type="ECO:0000256" key="13">
    <source>
        <dbReference type="PIRNR" id="PIRNR002811"/>
    </source>
</evidence>
<keyword evidence="11 12" id="KW-0804">Transcription</keyword>
<evidence type="ECO:0000256" key="14">
    <source>
        <dbReference type="PIRSR" id="PIRSR002811-1"/>
    </source>
</evidence>
<dbReference type="NCBIfam" id="TIGR01391">
    <property type="entry name" value="dnaG"/>
    <property type="match status" value="1"/>
</dbReference>
<dbReference type="SUPFAM" id="SSF56731">
    <property type="entry name" value="DNA primase core"/>
    <property type="match status" value="1"/>
</dbReference>
<keyword evidence="7 12" id="KW-0863">Zinc-finger</keyword>
<dbReference type="Gene3D" id="3.90.980.10">
    <property type="entry name" value="DNA primase, catalytic core, N-terminal domain"/>
    <property type="match status" value="1"/>
</dbReference>
<organism evidence="17 18">
    <name type="scientific">Paenibacillus psychroresistens</name>
    <dbReference type="NCBI Taxonomy" id="1778678"/>
    <lineage>
        <taxon>Bacteria</taxon>
        <taxon>Bacillati</taxon>
        <taxon>Bacillota</taxon>
        <taxon>Bacilli</taxon>
        <taxon>Bacillales</taxon>
        <taxon>Paenibacillaceae</taxon>
        <taxon>Paenibacillus</taxon>
    </lineage>
</organism>
<dbReference type="InterPro" id="IPR013264">
    <property type="entry name" value="DNAG_N"/>
</dbReference>
<reference evidence="18" key="1">
    <citation type="submission" date="2018-11" db="EMBL/GenBank/DDBJ databases">
        <title>Complete genome sequence of Paenibacillus sp. ML311-T8.</title>
        <authorList>
            <person name="Nam Y.-D."/>
            <person name="Kang J."/>
            <person name="Chung W.-H."/>
            <person name="Park Y.S."/>
        </authorList>
    </citation>
    <scope>NUCLEOTIDE SEQUENCE [LARGE SCALE GENOMIC DNA]</scope>
    <source>
        <strain evidence="18">ML311-T8</strain>
    </source>
</reference>
<dbReference type="FunFam" id="3.90.580.10:FF:000001">
    <property type="entry name" value="DNA primase"/>
    <property type="match status" value="1"/>
</dbReference>
<evidence type="ECO:0000256" key="12">
    <source>
        <dbReference type="HAMAP-Rule" id="MF_00974"/>
    </source>
</evidence>
<evidence type="ECO:0000256" key="15">
    <source>
        <dbReference type="SAM" id="Coils"/>
    </source>
</evidence>
<dbReference type="FunFam" id="3.90.980.10:FF:000001">
    <property type="entry name" value="DNA primase"/>
    <property type="match status" value="1"/>
</dbReference>
<dbReference type="InterPro" id="IPR002694">
    <property type="entry name" value="Znf_CHC2"/>
</dbReference>
<dbReference type="InterPro" id="IPR037068">
    <property type="entry name" value="DNA_primase_core_N_sf"/>
</dbReference>
<dbReference type="OrthoDB" id="9803773at2"/>
<dbReference type="EMBL" id="CP034235">
    <property type="protein sequence ID" value="QGQ95736.1"/>
    <property type="molecule type" value="Genomic_DNA"/>
</dbReference>
<dbReference type="InterPro" id="IPR034151">
    <property type="entry name" value="TOPRIM_DnaG_bac"/>
</dbReference>
<dbReference type="EC" id="2.7.7.101" evidence="12"/>
<keyword evidence="4 12" id="KW-0548">Nucleotidyltransferase</keyword>
<feature type="zinc finger region" description="CHC2-type" evidence="12 14">
    <location>
        <begin position="41"/>
        <end position="65"/>
    </location>
</feature>
<evidence type="ECO:0000256" key="1">
    <source>
        <dbReference type="ARBA" id="ARBA00022478"/>
    </source>
</evidence>
<dbReference type="InterPro" id="IPR006295">
    <property type="entry name" value="DNA_primase_DnaG"/>
</dbReference>
<evidence type="ECO:0000256" key="4">
    <source>
        <dbReference type="ARBA" id="ARBA00022695"/>
    </source>
</evidence>
<keyword evidence="1 12" id="KW-0240">DNA-directed RNA polymerase</keyword>
<dbReference type="Gene3D" id="3.90.580.10">
    <property type="entry name" value="Zinc finger, CHC2-type domain"/>
    <property type="match status" value="1"/>
</dbReference>
<keyword evidence="2 12" id="KW-0639">Primosome</keyword>
<gene>
    <name evidence="12" type="primary">dnaG</name>
    <name evidence="17" type="ORF">EHS13_13010</name>
</gene>
<feature type="domain" description="Toprim" evidence="16">
    <location>
        <begin position="261"/>
        <end position="342"/>
    </location>
</feature>
<dbReference type="GO" id="GO:0000428">
    <property type="term" value="C:DNA-directed RNA polymerase complex"/>
    <property type="evidence" value="ECO:0007669"/>
    <property type="project" value="UniProtKB-KW"/>
</dbReference>
<evidence type="ECO:0000259" key="16">
    <source>
        <dbReference type="PROSITE" id="PS50880"/>
    </source>
</evidence>
<dbReference type="SMART" id="SM00493">
    <property type="entry name" value="TOPRIM"/>
    <property type="match status" value="1"/>
</dbReference>
<dbReference type="Pfam" id="PF10410">
    <property type="entry name" value="DnaB_bind"/>
    <property type="match status" value="1"/>
</dbReference>
<dbReference type="AlphaFoldDB" id="A0A6B8RK01"/>
<dbReference type="InterPro" id="IPR036185">
    <property type="entry name" value="DNA_heli_DnaB-like_N_sf"/>
</dbReference>
<dbReference type="SUPFAM" id="SSF48024">
    <property type="entry name" value="N-terminal domain of DnaB helicase"/>
    <property type="match status" value="1"/>
</dbReference>
<dbReference type="GO" id="GO:1990077">
    <property type="term" value="C:primosome complex"/>
    <property type="evidence" value="ECO:0007669"/>
    <property type="project" value="UniProtKB-KW"/>
</dbReference>
<keyword evidence="8 12" id="KW-0862">Zinc</keyword>
<dbReference type="KEGG" id="ppsc:EHS13_13010"/>
<dbReference type="InterPro" id="IPR030846">
    <property type="entry name" value="DnaG_bac"/>
</dbReference>
<keyword evidence="9" id="KW-0460">Magnesium</keyword>
<dbReference type="InterPro" id="IPR016136">
    <property type="entry name" value="DNA_helicase_N/primase_C"/>
</dbReference>
<keyword evidence="6 12" id="KW-0479">Metal-binding</keyword>
<dbReference type="Pfam" id="PF13155">
    <property type="entry name" value="Toprim_2"/>
    <property type="match status" value="1"/>
</dbReference>
<dbReference type="HAMAP" id="MF_00974">
    <property type="entry name" value="DNA_primase_DnaG"/>
    <property type="match status" value="1"/>
</dbReference>
<dbReference type="SMART" id="SM00400">
    <property type="entry name" value="ZnF_CHCC"/>
    <property type="match status" value="1"/>
</dbReference>
<feature type="coiled-coil region" evidence="15">
    <location>
        <begin position="416"/>
        <end position="443"/>
    </location>
</feature>
<dbReference type="Gene3D" id="3.40.1360.10">
    <property type="match status" value="1"/>
</dbReference>
<protein>
    <recommendedName>
        <fullName evidence="12 13">DNA primase</fullName>
        <ecNumber evidence="12">2.7.7.101</ecNumber>
    </recommendedName>
</protein>
<keyword evidence="3 12" id="KW-0808">Transferase</keyword>
<keyword evidence="5 12" id="KW-0235">DNA replication</keyword>
<dbReference type="SUPFAM" id="SSF57783">
    <property type="entry name" value="Zinc beta-ribbon"/>
    <property type="match status" value="1"/>
</dbReference>
<evidence type="ECO:0000256" key="11">
    <source>
        <dbReference type="ARBA" id="ARBA00023163"/>
    </source>
</evidence>
<comment type="similarity">
    <text evidence="12 13">Belongs to the DnaG primase family.</text>
</comment>
<comment type="function">
    <text evidence="12 13">RNA polymerase that catalyzes the synthesis of short RNA molecules used as primers for DNA polymerase during DNA replication.</text>
</comment>
<sequence length="609" mass="68938">MSNGRIPDSIIEAVLKHHDIVDVVGKFVHLSKQGRYMKGLCPFHSEKSPSFTVTPEKQIFYCYGCHMGGNAINFVKEMEGLSYGEAVRQMAEEANISIGWETPTEQQTELQLDKAKLLQAYELSTKLYHHVLLNTVQGKEAMQYLRMRGLTDKWIEFFQIGYAPPAWDTLAQFLEKRQFLLPLMEQGGLLSARSSGGYVDKFRDRILFPICDVKGRVIAFGGRAMGDVQPKYMNSPESVLFNKSSSLYNFHQARAVIRKNRQVVLFEGYVDVIKAWEAGVTNGVATMGTALTEEHAAHLKRNADEVVVCYDGDNAGQTAAFKSIATLEKAQLHVKIAMLPEGLDPDEYIGKHGAESFQREVIESAVPTIKYKLIFERKRFNLLQQDGKRQYLDVAIRMIAELPSAIDREQYSKELSVDYQLTLDTIKQEMNEHRQEFLKKQQTGDNKHHSWNNDMNIGRVSKKDAPLLEAHQVAEKKLLSAMIHDSEIATYVQQRLDEQFNVEAHAALAAYLYAYYAQGNAPDASRYIATLQDEQLESVASSILMLEGNEANNAQAIDDYIRVILHYPQLQALEQRSQEALRAQNAGDYALAAQIHKEISTLKQQLKSF</sequence>
<dbReference type="GO" id="GO:0005524">
    <property type="term" value="F:ATP binding"/>
    <property type="evidence" value="ECO:0007669"/>
    <property type="project" value="InterPro"/>
</dbReference>
<accession>A0A6B8RK01</accession>
<evidence type="ECO:0000256" key="7">
    <source>
        <dbReference type="ARBA" id="ARBA00022771"/>
    </source>
</evidence>
<keyword evidence="10 12" id="KW-0238">DNA-binding</keyword>
<dbReference type="PANTHER" id="PTHR30313">
    <property type="entry name" value="DNA PRIMASE"/>
    <property type="match status" value="1"/>
</dbReference>
<evidence type="ECO:0000256" key="10">
    <source>
        <dbReference type="ARBA" id="ARBA00023125"/>
    </source>
</evidence>
<keyword evidence="15" id="KW-0175">Coiled coil</keyword>
<dbReference type="RefSeq" id="WP_155700773.1">
    <property type="nucleotide sequence ID" value="NZ_CP034235.1"/>
</dbReference>
<evidence type="ECO:0000256" key="2">
    <source>
        <dbReference type="ARBA" id="ARBA00022515"/>
    </source>
</evidence>
<evidence type="ECO:0000256" key="9">
    <source>
        <dbReference type="ARBA" id="ARBA00022842"/>
    </source>
</evidence>
<dbReference type="GO" id="GO:0005737">
    <property type="term" value="C:cytoplasm"/>
    <property type="evidence" value="ECO:0007669"/>
    <property type="project" value="TreeGrafter"/>
</dbReference>
<dbReference type="InterPro" id="IPR050219">
    <property type="entry name" value="DnaG_primase"/>
</dbReference>
<dbReference type="InterPro" id="IPR036977">
    <property type="entry name" value="DNA_primase_Znf_CHC2"/>
</dbReference>
<dbReference type="Proteomes" id="UP000426246">
    <property type="component" value="Chromosome"/>
</dbReference>
<comment type="subunit">
    <text evidence="12">Monomer. Interacts with DnaB.</text>
</comment>
<dbReference type="Pfam" id="PF08275">
    <property type="entry name" value="DNAG_N"/>
    <property type="match status" value="1"/>
</dbReference>
<evidence type="ECO:0000256" key="6">
    <source>
        <dbReference type="ARBA" id="ARBA00022723"/>
    </source>
</evidence>
<evidence type="ECO:0000313" key="18">
    <source>
        <dbReference type="Proteomes" id="UP000426246"/>
    </source>
</evidence>
<dbReference type="Pfam" id="PF01807">
    <property type="entry name" value="Zn_ribbon_DnaG"/>
    <property type="match status" value="1"/>
</dbReference>
<dbReference type="GO" id="GO:0006269">
    <property type="term" value="P:DNA replication, synthesis of primer"/>
    <property type="evidence" value="ECO:0007669"/>
    <property type="project" value="UniProtKB-UniRule"/>
</dbReference>
<dbReference type="PIRSF" id="PIRSF002811">
    <property type="entry name" value="DnaG"/>
    <property type="match status" value="1"/>
</dbReference>
<dbReference type="InterPro" id="IPR019475">
    <property type="entry name" value="DNA_primase_DnaB-bd"/>
</dbReference>
<dbReference type="GO" id="GO:0003899">
    <property type="term" value="F:DNA-directed RNA polymerase activity"/>
    <property type="evidence" value="ECO:0007669"/>
    <property type="project" value="UniProtKB-UniRule"/>
</dbReference>
<comment type="cofactor">
    <cofactor evidence="12 13 14">
        <name>Zn(2+)</name>
        <dbReference type="ChEBI" id="CHEBI:29105"/>
    </cofactor>
    <text evidence="12 13 14">Binds 1 zinc ion per monomer.</text>
</comment>
<dbReference type="GO" id="GO:0003678">
    <property type="term" value="F:DNA helicase activity"/>
    <property type="evidence" value="ECO:0007669"/>
    <property type="project" value="InterPro"/>
</dbReference>
<comment type="catalytic activity">
    <reaction evidence="12">
        <text>ssDNA + n NTP = ssDNA/pppN(pN)n-1 hybrid + (n-1) diphosphate.</text>
        <dbReference type="EC" id="2.7.7.101"/>
    </reaction>
</comment>
<evidence type="ECO:0000256" key="8">
    <source>
        <dbReference type="ARBA" id="ARBA00022833"/>
    </source>
</evidence>
<dbReference type="Gene3D" id="1.10.860.10">
    <property type="entry name" value="DNAb Helicase, Chain A"/>
    <property type="match status" value="1"/>
</dbReference>
<evidence type="ECO:0000256" key="3">
    <source>
        <dbReference type="ARBA" id="ARBA00022679"/>
    </source>
</evidence>
<dbReference type="GO" id="GO:0008270">
    <property type="term" value="F:zinc ion binding"/>
    <property type="evidence" value="ECO:0007669"/>
    <property type="project" value="UniProtKB-UniRule"/>
</dbReference>
<evidence type="ECO:0000256" key="5">
    <source>
        <dbReference type="ARBA" id="ARBA00022705"/>
    </source>
</evidence>
<proteinExistence type="inferred from homology"/>
<comment type="domain">
    <text evidence="12">Contains an N-terminal zinc-binding domain, a central core domain that contains the primase activity, and a C-terminal DnaB-binding domain.</text>
</comment>
<dbReference type="GO" id="GO:0003677">
    <property type="term" value="F:DNA binding"/>
    <property type="evidence" value="ECO:0007669"/>
    <property type="project" value="UniProtKB-KW"/>
</dbReference>
<dbReference type="CDD" id="cd03364">
    <property type="entry name" value="TOPRIM_DnaG_primases"/>
    <property type="match status" value="1"/>
</dbReference>